<dbReference type="Proteomes" id="UP000001593">
    <property type="component" value="Unassembled WGS sequence"/>
</dbReference>
<dbReference type="GO" id="GO:0034464">
    <property type="term" value="C:BBSome"/>
    <property type="evidence" value="ECO:0007669"/>
    <property type="project" value="InterPro"/>
</dbReference>
<feature type="domain" description="PTHB1 platform" evidence="1">
    <location>
        <begin position="21"/>
        <end position="127"/>
    </location>
</feature>
<dbReference type="eggNOG" id="KOG3679">
    <property type="taxonomic scope" value="Eukaryota"/>
</dbReference>
<dbReference type="InterPro" id="IPR026511">
    <property type="entry name" value="PTHB1"/>
</dbReference>
<reference evidence="2 3" key="1">
    <citation type="journal article" date="2007" name="Science">
        <title>Sea anemone genome reveals ancestral eumetazoan gene repertoire and genomic organization.</title>
        <authorList>
            <person name="Putnam N.H."/>
            <person name="Srivastava M."/>
            <person name="Hellsten U."/>
            <person name="Dirks B."/>
            <person name="Chapman J."/>
            <person name="Salamov A."/>
            <person name="Terry A."/>
            <person name="Shapiro H."/>
            <person name="Lindquist E."/>
            <person name="Kapitonov V.V."/>
            <person name="Jurka J."/>
            <person name="Genikhovich G."/>
            <person name="Grigoriev I.V."/>
            <person name="Lucas S.M."/>
            <person name="Steele R.E."/>
            <person name="Finnerty J.R."/>
            <person name="Technau U."/>
            <person name="Martindale M.Q."/>
            <person name="Rokhsar D.S."/>
        </authorList>
    </citation>
    <scope>NUCLEOTIDE SEQUENCE [LARGE SCALE GENOMIC DNA]</scope>
    <source>
        <strain evidence="3">CH2 X CH6</strain>
    </source>
</reference>
<protein>
    <recommendedName>
        <fullName evidence="1">PTHB1 platform domain-containing protein</fullName>
    </recommendedName>
</protein>
<dbReference type="PANTHER" id="PTHR20991:SF0">
    <property type="entry name" value="PROTEIN PTHB1"/>
    <property type="match status" value="1"/>
</dbReference>
<dbReference type="InParanoid" id="A7T3G7"/>
<name>A7T3G7_NEMVE</name>
<gene>
    <name evidence="2" type="ORF">NEMVEDRAFT_v1g144318</name>
</gene>
<dbReference type="PhylomeDB" id="A7T3G7"/>
<keyword evidence="3" id="KW-1185">Reference proteome</keyword>
<dbReference type="HOGENOM" id="CLU_123641_0_0_1"/>
<dbReference type="PANTHER" id="PTHR20991">
    <property type="entry name" value="PARATHYROID HORMONE-RESPONSIVE B1 GENE"/>
    <property type="match status" value="1"/>
</dbReference>
<evidence type="ECO:0000259" key="1">
    <source>
        <dbReference type="Pfam" id="PF23337"/>
    </source>
</evidence>
<evidence type="ECO:0000313" key="2">
    <source>
        <dbReference type="EMBL" id="EDO29499.1"/>
    </source>
</evidence>
<dbReference type="Pfam" id="PF23337">
    <property type="entry name" value="PTHB1_pf"/>
    <property type="match status" value="1"/>
</dbReference>
<dbReference type="AlphaFoldDB" id="A7T3G7"/>
<proteinExistence type="predicted"/>
<accession>A7T3G7</accession>
<dbReference type="InterPro" id="IPR055362">
    <property type="entry name" value="PTHB1_pf_dom"/>
</dbReference>
<evidence type="ECO:0000313" key="3">
    <source>
        <dbReference type="Proteomes" id="UP000001593"/>
    </source>
</evidence>
<organism evidence="2 3">
    <name type="scientific">Nematostella vectensis</name>
    <name type="common">Starlet sea anemone</name>
    <dbReference type="NCBI Taxonomy" id="45351"/>
    <lineage>
        <taxon>Eukaryota</taxon>
        <taxon>Metazoa</taxon>
        <taxon>Cnidaria</taxon>
        <taxon>Anthozoa</taxon>
        <taxon>Hexacorallia</taxon>
        <taxon>Actiniaria</taxon>
        <taxon>Edwardsiidae</taxon>
        <taxon>Nematostella</taxon>
    </lineage>
</organism>
<sequence>MYAILCPLDAPRVAQCEVDFPLGLVCKGAQPMKNAQHKLTVDTNKSPANLAEVFPGQSNISVIQSGVYVYADYYGGPTVTILASKTSQRYRIQCDVFEGMWLVLYELIRRLEAHYKKDNVSFRASFMGPLPLQEYYELIDTHFEVSLQVSLGS</sequence>
<dbReference type="STRING" id="45351.A7T3G7"/>
<dbReference type="OMA" id="RIQCDEY"/>
<dbReference type="EMBL" id="DS470507">
    <property type="protein sequence ID" value="EDO29499.1"/>
    <property type="molecule type" value="Genomic_DNA"/>
</dbReference>